<organism evidence="1 2">
    <name type="scientific">Mesorhizobium qingshengii</name>
    <dbReference type="NCBI Taxonomy" id="1165689"/>
    <lineage>
        <taxon>Bacteria</taxon>
        <taxon>Pseudomonadati</taxon>
        <taxon>Pseudomonadota</taxon>
        <taxon>Alphaproteobacteria</taxon>
        <taxon>Hyphomicrobiales</taxon>
        <taxon>Phyllobacteriaceae</taxon>
        <taxon>Mesorhizobium</taxon>
    </lineage>
</organism>
<keyword evidence="2" id="KW-1185">Reference proteome</keyword>
<reference evidence="1" key="1">
    <citation type="submission" date="2022-11" db="EMBL/GenBank/DDBJ databases">
        <authorList>
            <person name="Coimbra C."/>
        </authorList>
    </citation>
    <scope>NUCLEOTIDE SEQUENCE</scope>
    <source>
        <strain evidence="1">Jales19</strain>
    </source>
</reference>
<sequence length="88" mass="9444">MKIPSIEVKGSETVRAALSAIGRTEDLRFSPDNRLLAIAAFARKRCLILRIDVEMGSGGPGVGGVENCRQGKAIASASRRKRGHPAWN</sequence>
<protein>
    <submittedName>
        <fullName evidence="1">Uncharacterized protein</fullName>
    </submittedName>
</protein>
<dbReference type="EMBL" id="JAPFQA010000012">
    <property type="protein sequence ID" value="MCZ8547090.1"/>
    <property type="molecule type" value="Genomic_DNA"/>
</dbReference>
<comment type="caution">
    <text evidence="1">The sequence shown here is derived from an EMBL/GenBank/DDBJ whole genome shotgun (WGS) entry which is preliminary data.</text>
</comment>
<gene>
    <name evidence="1" type="ORF">OOJ09_23115</name>
</gene>
<name>A0ABT4R010_9HYPH</name>
<dbReference type="RefSeq" id="WP_269907423.1">
    <property type="nucleotide sequence ID" value="NZ_JAPFQA010000012.1"/>
</dbReference>
<dbReference type="Proteomes" id="UP001152178">
    <property type="component" value="Unassembled WGS sequence"/>
</dbReference>
<proteinExistence type="predicted"/>
<accession>A0ABT4R010</accession>
<evidence type="ECO:0000313" key="1">
    <source>
        <dbReference type="EMBL" id="MCZ8547090.1"/>
    </source>
</evidence>
<evidence type="ECO:0000313" key="2">
    <source>
        <dbReference type="Proteomes" id="UP001152178"/>
    </source>
</evidence>